<dbReference type="GO" id="GO:0005737">
    <property type="term" value="C:cytoplasm"/>
    <property type="evidence" value="ECO:0007669"/>
    <property type="project" value="UniProtKB-SubCell"/>
</dbReference>
<evidence type="ECO:0000256" key="12">
    <source>
        <dbReference type="PIRNR" id="PIRNR015601"/>
    </source>
</evidence>
<evidence type="ECO:0000256" key="3">
    <source>
        <dbReference type="ARBA" id="ARBA00012328"/>
    </source>
</evidence>
<keyword evidence="8 12" id="KW-0808">Transferase</keyword>
<keyword evidence="7 12" id="KW-0489">Methyltransferase</keyword>
<evidence type="ECO:0000256" key="7">
    <source>
        <dbReference type="ARBA" id="ARBA00022603"/>
    </source>
</evidence>
<accession>A0A809RBZ7</accession>
<organism evidence="14 15">
    <name type="scientific">Candidatus Nitrosymbiomonas proteolyticus</name>
    <dbReference type="NCBI Taxonomy" id="2608984"/>
    <lineage>
        <taxon>Bacteria</taxon>
        <taxon>Bacillati</taxon>
        <taxon>Armatimonadota</taxon>
        <taxon>Armatimonadota incertae sedis</taxon>
        <taxon>Candidatus Nitrosymbiomonas</taxon>
    </lineage>
</organism>
<dbReference type="NCBIfam" id="TIGR00046">
    <property type="entry name" value="RsmE family RNA methyltransferase"/>
    <property type="match status" value="1"/>
</dbReference>
<evidence type="ECO:0000256" key="8">
    <source>
        <dbReference type="ARBA" id="ARBA00022679"/>
    </source>
</evidence>
<evidence type="ECO:0000256" key="5">
    <source>
        <dbReference type="ARBA" id="ARBA00022490"/>
    </source>
</evidence>
<evidence type="ECO:0000256" key="4">
    <source>
        <dbReference type="ARBA" id="ARBA00013673"/>
    </source>
</evidence>
<dbReference type="KEGG" id="npy:NPRO_17530"/>
<dbReference type="Gene3D" id="3.40.1280.10">
    <property type="match status" value="1"/>
</dbReference>
<evidence type="ECO:0000256" key="1">
    <source>
        <dbReference type="ARBA" id="ARBA00004496"/>
    </source>
</evidence>
<comment type="similarity">
    <text evidence="2 12">Belongs to the RNA methyltransferase RsmE family.</text>
</comment>
<evidence type="ECO:0000313" key="14">
    <source>
        <dbReference type="EMBL" id="BBO24158.1"/>
    </source>
</evidence>
<gene>
    <name evidence="14" type="ORF">NPRO_17530</name>
</gene>
<protein>
    <recommendedName>
        <fullName evidence="4 12">Ribosomal RNA small subunit methyltransferase E</fullName>
        <ecNumber evidence="3 12">2.1.1.193</ecNumber>
    </recommendedName>
</protein>
<dbReference type="InterPro" id="IPR046886">
    <property type="entry name" value="RsmE_MTase_dom"/>
</dbReference>
<comment type="subcellular location">
    <subcellularLocation>
        <location evidence="1 12">Cytoplasm</location>
    </subcellularLocation>
</comment>
<evidence type="ECO:0000256" key="10">
    <source>
        <dbReference type="ARBA" id="ARBA00025699"/>
    </source>
</evidence>
<name>A0A809RBZ7_9BACT</name>
<evidence type="ECO:0000313" key="15">
    <source>
        <dbReference type="Proteomes" id="UP000662873"/>
    </source>
</evidence>
<dbReference type="AlphaFoldDB" id="A0A809RBZ7"/>
<dbReference type="InterPro" id="IPR029028">
    <property type="entry name" value="Alpha/beta_knot_MTases"/>
</dbReference>
<dbReference type="EMBL" id="AP021858">
    <property type="protein sequence ID" value="BBO24158.1"/>
    <property type="molecule type" value="Genomic_DNA"/>
</dbReference>
<evidence type="ECO:0000256" key="2">
    <source>
        <dbReference type="ARBA" id="ARBA00005528"/>
    </source>
</evidence>
<dbReference type="InterPro" id="IPR029026">
    <property type="entry name" value="tRNA_m1G_MTases_N"/>
</dbReference>
<dbReference type="Pfam" id="PF04452">
    <property type="entry name" value="Methyltrans_RNA"/>
    <property type="match status" value="1"/>
</dbReference>
<comment type="function">
    <text evidence="10 12">Specifically methylates the N3 position of the uracil ring of uridine 1498 (m3U1498) in 16S rRNA. Acts on the fully assembled 30S ribosomal subunit.</text>
</comment>
<dbReference type="CDD" id="cd18084">
    <property type="entry name" value="RsmE-like"/>
    <property type="match status" value="1"/>
</dbReference>
<dbReference type="SUPFAM" id="SSF75217">
    <property type="entry name" value="alpha/beta knot"/>
    <property type="match status" value="1"/>
</dbReference>
<dbReference type="GO" id="GO:0070042">
    <property type="term" value="F:rRNA (uridine-N3-)-methyltransferase activity"/>
    <property type="evidence" value="ECO:0007669"/>
    <property type="project" value="TreeGrafter"/>
</dbReference>
<dbReference type="PIRSF" id="PIRSF015601">
    <property type="entry name" value="MTase_slr0722"/>
    <property type="match status" value="1"/>
</dbReference>
<dbReference type="PANTHER" id="PTHR30027:SF3">
    <property type="entry name" value="16S RRNA (URACIL(1498)-N(3))-METHYLTRANSFERASE"/>
    <property type="match status" value="1"/>
</dbReference>
<comment type="catalytic activity">
    <reaction evidence="11 12">
        <text>uridine(1498) in 16S rRNA + S-adenosyl-L-methionine = N(3)-methyluridine(1498) in 16S rRNA + S-adenosyl-L-homocysteine + H(+)</text>
        <dbReference type="Rhea" id="RHEA:42920"/>
        <dbReference type="Rhea" id="RHEA-COMP:10283"/>
        <dbReference type="Rhea" id="RHEA-COMP:10284"/>
        <dbReference type="ChEBI" id="CHEBI:15378"/>
        <dbReference type="ChEBI" id="CHEBI:57856"/>
        <dbReference type="ChEBI" id="CHEBI:59789"/>
        <dbReference type="ChEBI" id="CHEBI:65315"/>
        <dbReference type="ChEBI" id="CHEBI:74502"/>
        <dbReference type="EC" id="2.1.1.193"/>
    </reaction>
</comment>
<dbReference type="Proteomes" id="UP000662873">
    <property type="component" value="Chromosome"/>
</dbReference>
<keyword evidence="5 12" id="KW-0963">Cytoplasm</keyword>
<dbReference type="PANTHER" id="PTHR30027">
    <property type="entry name" value="RIBOSOMAL RNA SMALL SUBUNIT METHYLTRANSFERASE E"/>
    <property type="match status" value="1"/>
</dbReference>
<evidence type="ECO:0000256" key="6">
    <source>
        <dbReference type="ARBA" id="ARBA00022552"/>
    </source>
</evidence>
<proteinExistence type="inferred from homology"/>
<dbReference type="GO" id="GO:0070475">
    <property type="term" value="P:rRNA base methylation"/>
    <property type="evidence" value="ECO:0007669"/>
    <property type="project" value="TreeGrafter"/>
</dbReference>
<reference evidence="14" key="1">
    <citation type="journal article" name="DNA Res.">
        <title>The physiological potential of anammox bacteria as revealed by their core genome structure.</title>
        <authorList>
            <person name="Okubo T."/>
            <person name="Toyoda A."/>
            <person name="Fukuhara K."/>
            <person name="Uchiyama I."/>
            <person name="Harigaya Y."/>
            <person name="Kuroiwa M."/>
            <person name="Suzuki T."/>
            <person name="Murakami Y."/>
            <person name="Suwa Y."/>
            <person name="Takami H."/>
        </authorList>
    </citation>
    <scope>NUCLEOTIDE SEQUENCE</scope>
    <source>
        <strain evidence="14">317325-2</strain>
    </source>
</reference>
<keyword evidence="9 12" id="KW-0949">S-adenosyl-L-methionine</keyword>
<evidence type="ECO:0000256" key="9">
    <source>
        <dbReference type="ARBA" id="ARBA00022691"/>
    </source>
</evidence>
<feature type="domain" description="Ribosomal RNA small subunit methyltransferase E methyltransferase" evidence="13">
    <location>
        <begin position="58"/>
        <end position="217"/>
    </location>
</feature>
<evidence type="ECO:0000256" key="11">
    <source>
        <dbReference type="ARBA" id="ARBA00047944"/>
    </source>
</evidence>
<keyword evidence="6 12" id="KW-0698">rRNA processing</keyword>
<sequence>MPGEPAELPQAELDKLRKVLRLSTGDPLLIVPGDGTVVRCRLEGRRVVPMETLHPQTEPALKVTLAQALPKGDRIETIVRTCTEIGVARFWFFPAARSVVRWDPGKREHKLRRLAVIAREAVEQCFRTQVPTIEFLEGLSDVLDREPGAVVLSESEGLTTWLREATAPKRGSGVTLVVGPEGGWTQSELAMIGHRGVTLGPRVLRTDTAGPAAAAILLLGGE</sequence>
<evidence type="ECO:0000259" key="13">
    <source>
        <dbReference type="Pfam" id="PF04452"/>
    </source>
</evidence>
<dbReference type="EC" id="2.1.1.193" evidence="3 12"/>
<dbReference type="InterPro" id="IPR006700">
    <property type="entry name" value="RsmE"/>
</dbReference>